<feature type="compositionally biased region" description="Low complexity" evidence="13">
    <location>
        <begin position="70"/>
        <end position="79"/>
    </location>
</feature>
<evidence type="ECO:0000313" key="15">
    <source>
        <dbReference type="Proteomes" id="UP000182598"/>
    </source>
</evidence>
<evidence type="ECO:0000256" key="6">
    <source>
        <dbReference type="ARBA" id="ARBA00022475"/>
    </source>
</evidence>
<keyword evidence="8 12" id="KW-0812">Transmembrane</keyword>
<comment type="function">
    <text evidence="1 12">Required for the export of heme to the periplasm for the biogenesis of c-type cytochromes.</text>
</comment>
<dbReference type="NCBIfam" id="TIGR03141">
    <property type="entry name" value="cytochro_ccmD"/>
    <property type="match status" value="1"/>
</dbReference>
<evidence type="ECO:0000313" key="14">
    <source>
        <dbReference type="EMBL" id="CUA83779.1"/>
    </source>
</evidence>
<evidence type="ECO:0000256" key="2">
    <source>
        <dbReference type="ARBA" id="ARBA00004377"/>
    </source>
</evidence>
<keyword evidence="6 12" id="KW-1003">Cell membrane</keyword>
<dbReference type="PANTHER" id="PTHR37531">
    <property type="entry name" value="HEME EXPORTER PROTEIN D"/>
    <property type="match status" value="1"/>
</dbReference>
<comment type="subcellular location">
    <subcellularLocation>
        <location evidence="2 12">Cell inner membrane</location>
        <topology evidence="2 12">Single-pass membrane protein</topology>
    </subcellularLocation>
</comment>
<gene>
    <name evidence="14" type="ORF">Ga0061064_0768</name>
</gene>
<name>A0A0K6GYT0_9GAMM</name>
<keyword evidence="11 12" id="KW-0472">Membrane</keyword>
<dbReference type="RefSeq" id="WP_055438417.1">
    <property type="nucleotide sequence ID" value="NZ_CYHB01000001.1"/>
</dbReference>
<keyword evidence="15" id="KW-1185">Reference proteome</keyword>
<accession>A0A0K6GYT0</accession>
<evidence type="ECO:0000256" key="11">
    <source>
        <dbReference type="ARBA" id="ARBA00023136"/>
    </source>
</evidence>
<keyword evidence="7 12" id="KW-0997">Cell inner membrane</keyword>
<evidence type="ECO:0000256" key="7">
    <source>
        <dbReference type="ARBA" id="ARBA00022519"/>
    </source>
</evidence>
<feature type="region of interest" description="Disordered" evidence="13">
    <location>
        <begin position="58"/>
        <end position="79"/>
    </location>
</feature>
<organism evidence="14 15">
    <name type="scientific">Pseudidiomarina woesei</name>
    <dbReference type="NCBI Taxonomy" id="1381080"/>
    <lineage>
        <taxon>Bacteria</taxon>
        <taxon>Pseudomonadati</taxon>
        <taxon>Pseudomonadota</taxon>
        <taxon>Gammaproteobacteria</taxon>
        <taxon>Alteromonadales</taxon>
        <taxon>Idiomarinaceae</taxon>
        <taxon>Pseudidiomarina</taxon>
    </lineage>
</organism>
<evidence type="ECO:0000256" key="12">
    <source>
        <dbReference type="RuleBase" id="RU363101"/>
    </source>
</evidence>
<evidence type="ECO:0000256" key="4">
    <source>
        <dbReference type="ARBA" id="ARBA00016461"/>
    </source>
</evidence>
<dbReference type="PANTHER" id="PTHR37531:SF1">
    <property type="entry name" value="HEME EXPORTER PROTEIN D"/>
    <property type="match status" value="1"/>
</dbReference>
<keyword evidence="10 12" id="KW-1133">Transmembrane helix</keyword>
<reference evidence="15" key="1">
    <citation type="submission" date="2015-08" db="EMBL/GenBank/DDBJ databases">
        <authorList>
            <person name="Varghese N."/>
        </authorList>
    </citation>
    <scope>NUCLEOTIDE SEQUENCE [LARGE SCALE GENOMIC DNA]</scope>
    <source>
        <strain evidence="15">DSM 27808</strain>
    </source>
</reference>
<dbReference type="InterPro" id="IPR052075">
    <property type="entry name" value="Heme_exporter_D"/>
</dbReference>
<evidence type="ECO:0000256" key="3">
    <source>
        <dbReference type="ARBA" id="ARBA00008741"/>
    </source>
</evidence>
<dbReference type="Proteomes" id="UP000182598">
    <property type="component" value="Unassembled WGS sequence"/>
</dbReference>
<dbReference type="GO" id="GO:0005886">
    <property type="term" value="C:plasma membrane"/>
    <property type="evidence" value="ECO:0007669"/>
    <property type="project" value="UniProtKB-SubCell"/>
</dbReference>
<dbReference type="GO" id="GO:1903607">
    <property type="term" value="P:cytochrome c biosynthetic process"/>
    <property type="evidence" value="ECO:0007669"/>
    <property type="project" value="TreeGrafter"/>
</dbReference>
<dbReference type="AlphaFoldDB" id="A0A0K6GYT0"/>
<protein>
    <recommendedName>
        <fullName evidence="4 12">Heme exporter protein D</fullName>
    </recommendedName>
</protein>
<dbReference type="EMBL" id="CYHB01000001">
    <property type="protein sequence ID" value="CUA83779.1"/>
    <property type="molecule type" value="Genomic_DNA"/>
</dbReference>
<dbReference type="GO" id="GO:0015886">
    <property type="term" value="P:heme transport"/>
    <property type="evidence" value="ECO:0007669"/>
    <property type="project" value="InterPro"/>
</dbReference>
<evidence type="ECO:0000256" key="13">
    <source>
        <dbReference type="SAM" id="MobiDB-lite"/>
    </source>
</evidence>
<proteinExistence type="inferred from homology"/>
<dbReference type="Pfam" id="PF04995">
    <property type="entry name" value="CcmD"/>
    <property type="match status" value="1"/>
</dbReference>
<evidence type="ECO:0000256" key="5">
    <source>
        <dbReference type="ARBA" id="ARBA00022448"/>
    </source>
</evidence>
<keyword evidence="5 12" id="KW-0813">Transport</keyword>
<keyword evidence="9 12" id="KW-0201">Cytochrome c-type biogenesis</keyword>
<evidence type="ECO:0000256" key="10">
    <source>
        <dbReference type="ARBA" id="ARBA00022989"/>
    </source>
</evidence>
<feature type="transmembrane region" description="Helical" evidence="12">
    <location>
        <begin position="15"/>
        <end position="40"/>
    </location>
</feature>
<evidence type="ECO:0000256" key="1">
    <source>
        <dbReference type="ARBA" id="ARBA00002442"/>
    </source>
</evidence>
<dbReference type="InterPro" id="IPR007078">
    <property type="entry name" value="Haem_export_protD_CcmD"/>
</dbReference>
<dbReference type="OrthoDB" id="9815607at2"/>
<sequence>MAFDSWQEAIWMGGYGFYVWLSFGVSLLAIGMLVVHGLLVRKKLAIMAVQQQQRKQRLARRQQQERQAHNEQSQVKGAQ</sequence>
<evidence type="ECO:0000256" key="8">
    <source>
        <dbReference type="ARBA" id="ARBA00022692"/>
    </source>
</evidence>
<dbReference type="GO" id="GO:0017004">
    <property type="term" value="P:cytochrome complex assembly"/>
    <property type="evidence" value="ECO:0007669"/>
    <property type="project" value="UniProtKB-KW"/>
</dbReference>
<comment type="similarity">
    <text evidence="3 12">Belongs to the CcmD/CycX/HelD family.</text>
</comment>
<evidence type="ECO:0000256" key="9">
    <source>
        <dbReference type="ARBA" id="ARBA00022748"/>
    </source>
</evidence>